<evidence type="ECO:0000256" key="4">
    <source>
        <dbReference type="ARBA" id="ARBA00011881"/>
    </source>
</evidence>
<reference evidence="24 25" key="1">
    <citation type="submission" date="2018-11" db="EMBL/GenBank/DDBJ databases">
        <title>Genome sequence of Apiotrichum porosum DSM 27194.</title>
        <authorList>
            <person name="Aliyu H."/>
            <person name="Gorte O."/>
            <person name="Ochsenreither K."/>
        </authorList>
    </citation>
    <scope>NUCLEOTIDE SEQUENCE [LARGE SCALE GENOMIC DNA]</scope>
    <source>
        <strain evidence="24 25">DSM 27194</strain>
    </source>
</reference>
<keyword evidence="8" id="KW-0288">FMN</keyword>
<evidence type="ECO:0000256" key="8">
    <source>
        <dbReference type="ARBA" id="ARBA00022643"/>
    </source>
</evidence>
<comment type="cofactor">
    <cofactor evidence="1">
        <name>FMN</name>
        <dbReference type="ChEBI" id="CHEBI:58210"/>
    </cofactor>
</comment>
<dbReference type="RefSeq" id="XP_028472894.1">
    <property type="nucleotide sequence ID" value="XM_028618527.1"/>
</dbReference>
<protein>
    <recommendedName>
        <fullName evidence="18">L-lactate dehydrogenase (cytochrome)</fullName>
        <ecNumber evidence="17">1.1.2.3</ecNumber>
    </recommendedName>
    <alternativeName>
        <fullName evidence="20">Cytochrome b2</fullName>
    </alternativeName>
    <alternativeName>
        <fullName evidence="19">Flavocytochrome b2</fullName>
    </alternativeName>
    <alternativeName>
        <fullName evidence="21">L-lactate ferricytochrome c oxidoreductase</fullName>
    </alternativeName>
</protein>
<comment type="similarity">
    <text evidence="15">In the C-terminal section; belongs to the FMN-dependent alpha-hydroxy acid dehydrogenase family.</text>
</comment>
<keyword evidence="5" id="KW-0813">Transport</keyword>
<evidence type="ECO:0000256" key="13">
    <source>
        <dbReference type="ARBA" id="ARBA00023128"/>
    </source>
</evidence>
<dbReference type="GO" id="GO:0046872">
    <property type="term" value="F:metal ion binding"/>
    <property type="evidence" value="ECO:0007669"/>
    <property type="project" value="UniProtKB-KW"/>
</dbReference>
<comment type="catalytic activity">
    <reaction evidence="14">
        <text>(S)-lactate + 2 Fe(III)-[cytochrome c] = 2 Fe(II)-[cytochrome c] + pyruvate + 2 H(+)</text>
        <dbReference type="Rhea" id="RHEA:19909"/>
        <dbReference type="Rhea" id="RHEA-COMP:10350"/>
        <dbReference type="Rhea" id="RHEA-COMP:14399"/>
        <dbReference type="ChEBI" id="CHEBI:15361"/>
        <dbReference type="ChEBI" id="CHEBI:15378"/>
        <dbReference type="ChEBI" id="CHEBI:16651"/>
        <dbReference type="ChEBI" id="CHEBI:29033"/>
        <dbReference type="ChEBI" id="CHEBI:29034"/>
        <dbReference type="EC" id="1.1.2.3"/>
    </reaction>
    <physiologicalReaction direction="left-to-right" evidence="14">
        <dbReference type="Rhea" id="RHEA:19910"/>
    </physiologicalReaction>
</comment>
<evidence type="ECO:0000256" key="9">
    <source>
        <dbReference type="ARBA" id="ARBA00022723"/>
    </source>
</evidence>
<comment type="similarity">
    <text evidence="16">In the N-terminal section; belongs to the cytochrome b5 family.</text>
</comment>
<dbReference type="SMART" id="SM01117">
    <property type="entry name" value="Cyt-b5"/>
    <property type="match status" value="1"/>
</dbReference>
<dbReference type="STRING" id="105984.A0A427XG53"/>
<evidence type="ECO:0000313" key="25">
    <source>
        <dbReference type="Proteomes" id="UP000279236"/>
    </source>
</evidence>
<evidence type="ECO:0000256" key="19">
    <source>
        <dbReference type="ARBA" id="ARBA00075949"/>
    </source>
</evidence>
<keyword evidence="11" id="KW-0560">Oxidoreductase</keyword>
<keyword evidence="10" id="KW-0809">Transit peptide</keyword>
<evidence type="ECO:0000259" key="23">
    <source>
        <dbReference type="PROSITE" id="PS51349"/>
    </source>
</evidence>
<dbReference type="SUPFAM" id="SSF55856">
    <property type="entry name" value="Cytochrome b5-like heme/steroid binding domain"/>
    <property type="match status" value="1"/>
</dbReference>
<evidence type="ECO:0000256" key="2">
    <source>
        <dbReference type="ARBA" id="ARBA00001970"/>
    </source>
</evidence>
<evidence type="ECO:0000256" key="1">
    <source>
        <dbReference type="ARBA" id="ARBA00001917"/>
    </source>
</evidence>
<dbReference type="PANTHER" id="PTHR10578">
    <property type="entry name" value="S -2-HYDROXY-ACID OXIDASE-RELATED"/>
    <property type="match status" value="1"/>
</dbReference>
<evidence type="ECO:0000256" key="20">
    <source>
        <dbReference type="ARBA" id="ARBA00078774"/>
    </source>
</evidence>
<feature type="domain" description="FMN hydroxy acid dehydrogenase" evidence="23">
    <location>
        <begin position="184"/>
        <end position="553"/>
    </location>
</feature>
<dbReference type="SUPFAM" id="SSF51395">
    <property type="entry name" value="FMN-linked oxidoreductases"/>
    <property type="match status" value="1"/>
</dbReference>
<keyword evidence="25" id="KW-1185">Reference proteome</keyword>
<keyword evidence="12" id="KW-0408">Iron</keyword>
<dbReference type="CDD" id="cd02922">
    <property type="entry name" value="FCB2_FMN"/>
    <property type="match status" value="1"/>
</dbReference>
<evidence type="ECO:0000256" key="11">
    <source>
        <dbReference type="ARBA" id="ARBA00023002"/>
    </source>
</evidence>
<evidence type="ECO:0000256" key="6">
    <source>
        <dbReference type="ARBA" id="ARBA00022617"/>
    </source>
</evidence>
<dbReference type="EMBL" id="RSCE01000014">
    <property type="protein sequence ID" value="RSH77747.1"/>
    <property type="molecule type" value="Genomic_DNA"/>
</dbReference>
<dbReference type="InterPro" id="IPR036400">
    <property type="entry name" value="Cyt_B5-like_heme/steroid_sf"/>
</dbReference>
<evidence type="ECO:0000313" key="24">
    <source>
        <dbReference type="EMBL" id="RSH77747.1"/>
    </source>
</evidence>
<dbReference type="InterPro" id="IPR001199">
    <property type="entry name" value="Cyt_B5-like_heme/steroid-bd"/>
</dbReference>
<dbReference type="Pfam" id="PF01070">
    <property type="entry name" value="FMN_dh"/>
    <property type="match status" value="1"/>
</dbReference>
<evidence type="ECO:0000256" key="10">
    <source>
        <dbReference type="ARBA" id="ARBA00022946"/>
    </source>
</evidence>
<name>A0A427XG53_9TREE</name>
<keyword evidence="7" id="KW-0285">Flavoprotein</keyword>
<keyword evidence="13" id="KW-0496">Mitochondrion</keyword>
<evidence type="ECO:0000256" key="5">
    <source>
        <dbReference type="ARBA" id="ARBA00022448"/>
    </source>
</evidence>
<dbReference type="GO" id="GO:0006089">
    <property type="term" value="P:lactate metabolic process"/>
    <property type="evidence" value="ECO:0007669"/>
    <property type="project" value="TreeGrafter"/>
</dbReference>
<evidence type="ECO:0000256" key="17">
    <source>
        <dbReference type="ARBA" id="ARBA00066458"/>
    </source>
</evidence>
<comment type="subcellular location">
    <subcellularLocation>
        <location evidence="3">Mitochondrion intermembrane space</location>
    </subcellularLocation>
</comment>
<dbReference type="EC" id="1.1.2.3" evidence="17"/>
<comment type="subunit">
    <text evidence="4">Homotetramer.</text>
</comment>
<evidence type="ECO:0000259" key="22">
    <source>
        <dbReference type="PROSITE" id="PS50255"/>
    </source>
</evidence>
<dbReference type="InterPro" id="IPR013785">
    <property type="entry name" value="Aldolase_TIM"/>
</dbReference>
<dbReference type="InterPro" id="IPR000262">
    <property type="entry name" value="FMN-dep_DH"/>
</dbReference>
<dbReference type="GO" id="GO:0004460">
    <property type="term" value="F:L-lactate dehydrogenase (cytochrome) activity"/>
    <property type="evidence" value="ECO:0007669"/>
    <property type="project" value="UniProtKB-EC"/>
</dbReference>
<dbReference type="Gene3D" id="3.20.20.70">
    <property type="entry name" value="Aldolase class I"/>
    <property type="match status" value="1"/>
</dbReference>
<dbReference type="PROSITE" id="PS00191">
    <property type="entry name" value="CYTOCHROME_B5_1"/>
    <property type="match status" value="1"/>
</dbReference>
<dbReference type="Gene3D" id="3.10.120.10">
    <property type="entry name" value="Cytochrome b5-like heme/steroid binding domain"/>
    <property type="match status" value="1"/>
</dbReference>
<evidence type="ECO:0000256" key="3">
    <source>
        <dbReference type="ARBA" id="ARBA00004569"/>
    </source>
</evidence>
<accession>A0A427XG53</accession>
<dbReference type="PRINTS" id="PR00363">
    <property type="entry name" value="CYTOCHROMEB5"/>
</dbReference>
<dbReference type="GO" id="GO:0020037">
    <property type="term" value="F:heme binding"/>
    <property type="evidence" value="ECO:0007669"/>
    <property type="project" value="InterPro"/>
</dbReference>
<evidence type="ECO:0000256" key="16">
    <source>
        <dbReference type="ARBA" id="ARBA00061589"/>
    </source>
</evidence>
<gene>
    <name evidence="24" type="primary">CYB2_1</name>
    <name evidence="24" type="ORF">EHS24_002805</name>
</gene>
<keyword evidence="9" id="KW-0479">Metal-binding</keyword>
<dbReference type="AlphaFoldDB" id="A0A427XG53"/>
<dbReference type="GO" id="GO:0005758">
    <property type="term" value="C:mitochondrial intermembrane space"/>
    <property type="evidence" value="ECO:0007669"/>
    <property type="project" value="UniProtKB-SubCell"/>
</dbReference>
<evidence type="ECO:0000256" key="12">
    <source>
        <dbReference type="ARBA" id="ARBA00023004"/>
    </source>
</evidence>
<evidence type="ECO:0000256" key="15">
    <source>
        <dbReference type="ARBA" id="ARBA00061137"/>
    </source>
</evidence>
<dbReference type="InterPro" id="IPR037396">
    <property type="entry name" value="FMN_HAD"/>
</dbReference>
<dbReference type="Pfam" id="PF00173">
    <property type="entry name" value="Cyt-b5"/>
    <property type="match status" value="1"/>
</dbReference>
<feature type="domain" description="Cytochrome b5 heme-binding" evidence="22">
    <location>
        <begin position="88"/>
        <end position="158"/>
    </location>
</feature>
<evidence type="ECO:0000256" key="14">
    <source>
        <dbReference type="ARBA" id="ARBA00052399"/>
    </source>
</evidence>
<dbReference type="GeneID" id="39587348"/>
<dbReference type="InterPro" id="IPR037458">
    <property type="entry name" value="L-MDH/L-LDH_FMN-bd"/>
</dbReference>
<evidence type="ECO:0000256" key="18">
    <source>
        <dbReference type="ARBA" id="ARBA00068515"/>
    </source>
</evidence>
<comment type="caution">
    <text evidence="24">The sequence shown here is derived from an EMBL/GenBank/DDBJ whole genome shotgun (WGS) entry which is preliminary data.</text>
</comment>
<dbReference type="InterPro" id="IPR018506">
    <property type="entry name" value="Cyt_B5_heme-BS"/>
</dbReference>
<dbReference type="PROSITE" id="PS50255">
    <property type="entry name" value="CYTOCHROME_B5_2"/>
    <property type="match status" value="1"/>
</dbReference>
<evidence type="ECO:0000256" key="21">
    <source>
        <dbReference type="ARBA" id="ARBA00078938"/>
    </source>
</evidence>
<evidence type="ECO:0000256" key="7">
    <source>
        <dbReference type="ARBA" id="ARBA00022630"/>
    </source>
</evidence>
<dbReference type="OrthoDB" id="1925334at2759"/>
<dbReference type="FunFam" id="3.20.20.70:FF:000062">
    <property type="entry name" value="Cytochrome b2, mitochondrial, putative"/>
    <property type="match status" value="1"/>
</dbReference>
<comment type="cofactor">
    <cofactor evidence="2">
        <name>heme b</name>
        <dbReference type="ChEBI" id="CHEBI:60344"/>
    </cofactor>
</comment>
<dbReference type="PROSITE" id="PS51349">
    <property type="entry name" value="FMN_HYDROXY_ACID_DH_2"/>
    <property type="match status" value="1"/>
</dbReference>
<keyword evidence="6" id="KW-0349">Heme</keyword>
<dbReference type="FunFam" id="3.10.120.10:FF:000009">
    <property type="entry name" value="Cytochrome b2, mitochondrial, putative"/>
    <property type="match status" value="1"/>
</dbReference>
<sequence>MSLRTAVRTFSRARAPVNIVAAPRRALSTAGSSSGGSRSRARFDWRLAAGVVGATAVVTYVLSPPMRLEAAPKGKGKKAVPSAGIPFSEVQKHNTRDDCWVIIDGKVYDVTAFIDMHPGGANIIIANAGKDATKIFKPLHPPDALDILDDSKKLGPVDPSTLPVVEDEPTDEEKRIAAARALLPPADSMLLLNDFEEWGEKVLSSTGWNYYKSAADSEATMDNNAAAFKRYFFRPRVLRDITTGDLETEVCGTKMAMPFFISPAAMAKLGHPDGEVNLTRGAGNAGIVQGISINASCSLDEIMAARQAGQAVWFQIYLNKDRAASERLLEKVTELGANAIIFTVDVAWQSKRTRDVRAKASVAAPIASTGEGKTGSGGKTGKSGKQGAGVSAAISGFQDPYLLWDDIDFIRKHTNLPIIVKGVQSIEDVAECAERGVQGVILSNHGGRACDYAPAPIDLLYEMRALRPDLYSKLDVMMDGGVRSGADAVKALALGAKAVGLGRPFLYANSTHGQEGVERVCEIMEEEITNTMRNCGVTKVADLKPEMVGPAGPWVGANRPPWL</sequence>
<proteinExistence type="inferred from homology"/>
<organism evidence="24 25">
    <name type="scientific">Apiotrichum porosum</name>
    <dbReference type="NCBI Taxonomy" id="105984"/>
    <lineage>
        <taxon>Eukaryota</taxon>
        <taxon>Fungi</taxon>
        <taxon>Dikarya</taxon>
        <taxon>Basidiomycota</taxon>
        <taxon>Agaricomycotina</taxon>
        <taxon>Tremellomycetes</taxon>
        <taxon>Trichosporonales</taxon>
        <taxon>Trichosporonaceae</taxon>
        <taxon>Apiotrichum</taxon>
    </lineage>
</organism>
<dbReference type="Proteomes" id="UP000279236">
    <property type="component" value="Unassembled WGS sequence"/>
</dbReference>
<dbReference type="PANTHER" id="PTHR10578:SF101">
    <property type="entry name" value="L-LACTATE DEHYDROGENASE (CYTOCHROME B2)"/>
    <property type="match status" value="1"/>
</dbReference>